<dbReference type="HOGENOM" id="CLU_2893892_0_0_9"/>
<proteinExistence type="predicted"/>
<evidence type="ECO:0000256" key="1">
    <source>
        <dbReference type="SAM" id="MobiDB-lite"/>
    </source>
</evidence>
<dbReference type="KEGG" id="aac:Aaci_1151"/>
<dbReference type="Proteomes" id="UP000001917">
    <property type="component" value="Chromosome"/>
</dbReference>
<gene>
    <name evidence="2" type="ordered locus">Aaci_1151</name>
</gene>
<organism evidence="2 3">
    <name type="scientific">Alicyclobacillus acidocaldarius subsp. acidocaldarius (strain ATCC 27009 / DSM 446 / BCRC 14685 / JCM 5260 / KCTC 1825 / NBRC 15652 / NCIMB 11725 / NRRL B-14509 / 104-IA)</name>
    <name type="common">Bacillus acidocaldarius</name>
    <dbReference type="NCBI Taxonomy" id="521098"/>
    <lineage>
        <taxon>Bacteria</taxon>
        <taxon>Bacillati</taxon>
        <taxon>Bacillota</taxon>
        <taxon>Bacilli</taxon>
        <taxon>Bacillales</taxon>
        <taxon>Alicyclobacillaceae</taxon>
        <taxon>Alicyclobacillus</taxon>
    </lineage>
</organism>
<reference evidence="3" key="1">
    <citation type="submission" date="2009-09" db="EMBL/GenBank/DDBJ databases">
        <title>The complete chromosome of Alicyclobacillus acidocaldarius subsp. acidocaldarius DSM 446.</title>
        <authorList>
            <consortium name="US DOE Joint Genome Institute (JGI-PGF)"/>
            <person name="Lucas S."/>
            <person name="Copeland A."/>
            <person name="Lapidus A."/>
            <person name="Glavina del Rio T."/>
            <person name="Dalin E."/>
            <person name="Tice H."/>
            <person name="Bruce D."/>
            <person name="Goodwin L."/>
            <person name="Pitluck S."/>
            <person name="Kyrpides N."/>
            <person name="Mavromatis K."/>
            <person name="Ivanova N."/>
            <person name="Ovchinnikova G."/>
            <person name="Chertkov O."/>
            <person name="Sims D."/>
            <person name="Brettin T."/>
            <person name="Detter J.C."/>
            <person name="Han C."/>
            <person name="Larimer F."/>
            <person name="Land M."/>
            <person name="Hauser L."/>
            <person name="Markowitz V."/>
            <person name="Cheng J.-F."/>
            <person name="Hugenholtz P."/>
            <person name="Woyke T."/>
            <person name="Wu D."/>
            <person name="Pukall R."/>
            <person name="Klenk H.-P."/>
            <person name="Eisen J.A."/>
        </authorList>
    </citation>
    <scope>NUCLEOTIDE SEQUENCE [LARGE SCALE GENOMIC DNA]</scope>
    <source>
        <strain evidence="3">ATCC 27009 / DSM 446 / BCRC 14685 / JCM 5260 / KCTC 1825 / NBRC 15652 / NCIMB 11725 / NRRL B-14509 / 104-IA</strain>
    </source>
</reference>
<evidence type="ECO:0000313" key="3">
    <source>
        <dbReference type="Proteomes" id="UP000001917"/>
    </source>
</evidence>
<sequence length="62" mass="6801">MTEPRNLCSKGATEHEHGTQRDPILGGETKERMVICGSLGAGRKVSYDEILRMAVQNGMKVL</sequence>
<reference evidence="2 3" key="2">
    <citation type="journal article" date="2010" name="Stand. Genomic Sci.">
        <title>Complete genome sequence of Alicyclobacillus acidocaldarius type strain (104-IA).</title>
        <authorList>
            <person name="Mavromatis K."/>
            <person name="Sikorski J."/>
            <person name="Lapidus A."/>
            <person name="Glavina Del Rio T."/>
            <person name="Copeland A."/>
            <person name="Tice H."/>
            <person name="Cheng J.F."/>
            <person name="Lucas S."/>
            <person name="Chen F."/>
            <person name="Nolan M."/>
            <person name="Bruce D."/>
            <person name="Goodwin L."/>
            <person name="Pitluck S."/>
            <person name="Ivanova N."/>
            <person name="Ovchinnikova G."/>
            <person name="Pati A."/>
            <person name="Chen A."/>
            <person name="Palaniappan K."/>
            <person name="Land M."/>
            <person name="Hauser L."/>
            <person name="Chang Y.J."/>
            <person name="Jeffries C.D."/>
            <person name="Chain P."/>
            <person name="Meincke L."/>
            <person name="Sims D."/>
            <person name="Chertkov O."/>
            <person name="Han C."/>
            <person name="Brettin T."/>
            <person name="Detter J.C."/>
            <person name="Wahrenburg C."/>
            <person name="Rohde M."/>
            <person name="Pukall R."/>
            <person name="Goker M."/>
            <person name="Bristow J."/>
            <person name="Eisen J.A."/>
            <person name="Markowitz V."/>
            <person name="Hugenholtz P."/>
            <person name="Klenk H.P."/>
            <person name="Kyrpides N.C."/>
        </authorList>
    </citation>
    <scope>NUCLEOTIDE SEQUENCE [LARGE SCALE GENOMIC DNA]</scope>
    <source>
        <strain evidence="3">ATCC 27009 / DSM 446 / BCRC 14685 / JCM 5260 / KCTC 1825 / NBRC 15652 / NCIMB 11725 / NRRL B-14509 / 104-IA</strain>
    </source>
</reference>
<dbReference type="EMBL" id="CP001727">
    <property type="protein sequence ID" value="ACV58184.1"/>
    <property type="molecule type" value="Genomic_DNA"/>
</dbReference>
<feature type="region of interest" description="Disordered" evidence="1">
    <location>
        <begin position="1"/>
        <end position="24"/>
    </location>
</feature>
<evidence type="ECO:0000313" key="2">
    <source>
        <dbReference type="EMBL" id="ACV58184.1"/>
    </source>
</evidence>
<protein>
    <submittedName>
        <fullName evidence="2">Uncharacterized protein</fullName>
    </submittedName>
</protein>
<dbReference type="STRING" id="521098.Aaci_1151"/>
<keyword evidence="3" id="KW-1185">Reference proteome</keyword>
<dbReference type="AlphaFoldDB" id="C8WVR2"/>
<name>C8WVR2_ALIAD</name>
<accession>C8WVR2</accession>